<dbReference type="GO" id="GO:0005524">
    <property type="term" value="F:ATP binding"/>
    <property type="evidence" value="ECO:0007669"/>
    <property type="project" value="UniProtKB-KW"/>
</dbReference>
<protein>
    <submittedName>
        <fullName evidence="10">ClpC ATPase</fullName>
    </submittedName>
</protein>
<dbReference type="SUPFAM" id="SSF52540">
    <property type="entry name" value="P-loop containing nucleoside triphosphate hydrolases"/>
    <property type="match status" value="2"/>
</dbReference>
<dbReference type="Pfam" id="PF02861">
    <property type="entry name" value="Clp_N"/>
    <property type="match status" value="1"/>
</dbReference>
<dbReference type="STRING" id="484019.THA_238"/>
<evidence type="ECO:0000256" key="2">
    <source>
        <dbReference type="ARBA" id="ARBA00022741"/>
    </source>
</evidence>
<dbReference type="PROSITE" id="PS50151">
    <property type="entry name" value="UVR"/>
    <property type="match status" value="1"/>
</dbReference>
<dbReference type="GO" id="GO:0005737">
    <property type="term" value="C:cytoplasm"/>
    <property type="evidence" value="ECO:0007669"/>
    <property type="project" value="TreeGrafter"/>
</dbReference>
<keyword evidence="7" id="KW-0175">Coiled coil</keyword>
<dbReference type="InterPro" id="IPR004176">
    <property type="entry name" value="Clp_R_N"/>
</dbReference>
<keyword evidence="11" id="KW-1185">Reference proteome</keyword>
<dbReference type="GO" id="GO:0016887">
    <property type="term" value="F:ATP hydrolysis activity"/>
    <property type="evidence" value="ECO:0007669"/>
    <property type="project" value="InterPro"/>
</dbReference>
<dbReference type="CDD" id="cd00009">
    <property type="entry name" value="AAA"/>
    <property type="match status" value="1"/>
</dbReference>
<dbReference type="Proteomes" id="UP000002453">
    <property type="component" value="Chromosome"/>
</dbReference>
<dbReference type="Pfam" id="PF17871">
    <property type="entry name" value="AAA_lid_9"/>
    <property type="match status" value="1"/>
</dbReference>
<name>B7IF77_THEAB</name>
<dbReference type="SUPFAM" id="SSF81923">
    <property type="entry name" value="Double Clp-N motif"/>
    <property type="match status" value="1"/>
</dbReference>
<dbReference type="PROSITE" id="PS51903">
    <property type="entry name" value="CLP_R"/>
    <property type="match status" value="1"/>
</dbReference>
<feature type="domain" description="UVR" evidence="8">
    <location>
        <begin position="418"/>
        <end position="453"/>
    </location>
</feature>
<dbReference type="Gene3D" id="4.10.860.10">
    <property type="entry name" value="UVR domain"/>
    <property type="match status" value="1"/>
</dbReference>
<evidence type="ECO:0000256" key="1">
    <source>
        <dbReference type="ARBA" id="ARBA00022737"/>
    </source>
</evidence>
<dbReference type="PANTHER" id="PTHR11638">
    <property type="entry name" value="ATP-DEPENDENT CLP PROTEASE"/>
    <property type="match status" value="1"/>
</dbReference>
<keyword evidence="4 6" id="KW-0143">Chaperone</keyword>
<dbReference type="InterPro" id="IPR003959">
    <property type="entry name" value="ATPase_AAA_core"/>
</dbReference>
<feature type="domain" description="Clp R" evidence="9">
    <location>
        <begin position="2"/>
        <end position="145"/>
    </location>
</feature>
<dbReference type="KEGG" id="taf:THA_238"/>
<dbReference type="RefSeq" id="WP_012579434.1">
    <property type="nucleotide sequence ID" value="NC_011653.1"/>
</dbReference>
<dbReference type="PRINTS" id="PR00300">
    <property type="entry name" value="CLPPROTEASEA"/>
</dbReference>
<sequence length="819" mass="93038">MFDKFSEESAEVFVMAQEEAKELGHSYVGTEHLLLAILKINDNKIKSILENYGITYTKIRNEVISIVGMGMRGFIMSPQMTPRAKRVTELAYEEAKSLGENKIKPIHLFLGILREGEGIAVHILRKMGIDDQMLRRELSGDMPEEDLADFTDFDEEIVTRARQLEGFGINLTAQAIKGELDPVIGRESEIERVMQVLVRRKKNNPVLIGDPGVGKSAIVEGLAQKIVNGEVPEPLKGKTIFSLDVASLVAGTKYRGEFEKRMKKLLQVLKNQKDIILFIDEIHMIVGAGSAEGAVDAANILKPALARGEIKCIGATTPDEYRKFIEKDAALERRFQKIYVQEPTPEMTIRILQGLKPKYEKHHKVKYTDEALEAAVYLSQRYISDHFLPDKAIDVIDEAGARARLKAFVMPKELLNFKEKIEDIKLKKEIAAANQEYEKAAKLKEEENELKEEFNIRYNEWKKNVETSVVVVGVEEIEEVVSNWTGIPLKKLEEGESEKLLKLEDALHNRVVGQEEAVRAIARSIRRARSGLKDPRRPVGVFLFLGPTGVGKTELAKTLAEYLFGDEKALIRFDMSEYMEKFSVSRLIGAPPGYVGYEEGGALTERVRRRPFSVILFDEIEKAHPDVFNLLLQIMDDGRLTDSQGHVVDFRNTIIIMTSNIGGSQIVSGKRSLGFVDSKDSNIEFKEMKEKVIEEVKKTFRPEFLNRIDEVVVFHKLTENHIREIIEILLKDIRKRLSEKGILLELSKSAKDFLVQEGYDPAYGARPLKRAIQRHIEDPLSEELLKGKFKENDTIVCSYENGKIVFKKKRQRKVKVKND</sequence>
<evidence type="ECO:0000256" key="3">
    <source>
        <dbReference type="ARBA" id="ARBA00022840"/>
    </source>
</evidence>
<dbReference type="InterPro" id="IPR003593">
    <property type="entry name" value="AAA+_ATPase"/>
</dbReference>
<dbReference type="FunFam" id="1.10.8.60:FF:000017">
    <property type="entry name" value="ATP-dependent chaperone ClpB"/>
    <property type="match status" value="1"/>
</dbReference>
<accession>B7IF77</accession>
<keyword evidence="2 6" id="KW-0547">Nucleotide-binding</keyword>
<evidence type="ECO:0000313" key="11">
    <source>
        <dbReference type="Proteomes" id="UP000002453"/>
    </source>
</evidence>
<dbReference type="InterPro" id="IPR050130">
    <property type="entry name" value="ClpA_ClpB"/>
</dbReference>
<dbReference type="PROSITE" id="PS00870">
    <property type="entry name" value="CLPAB_1"/>
    <property type="match status" value="1"/>
</dbReference>
<dbReference type="Pfam" id="PF10431">
    <property type="entry name" value="ClpB_D2-small"/>
    <property type="match status" value="1"/>
</dbReference>
<dbReference type="InterPro" id="IPR036628">
    <property type="entry name" value="Clp_N_dom_sf"/>
</dbReference>
<dbReference type="PANTHER" id="PTHR11638:SF18">
    <property type="entry name" value="HEAT SHOCK PROTEIN 104"/>
    <property type="match status" value="1"/>
</dbReference>
<evidence type="ECO:0000256" key="7">
    <source>
        <dbReference type="SAM" id="Coils"/>
    </source>
</evidence>
<reference evidence="10 11" key="1">
    <citation type="journal article" date="2009" name="J. Bacteriol.">
        <title>The genome of Thermosipho africanus TCF52B: lateral genetic connections to the Firmicutes and Archaea.</title>
        <authorList>
            <person name="Nesboe C.L."/>
            <person name="Bapteste E."/>
            <person name="Curtis B."/>
            <person name="Dahle H."/>
            <person name="Lopez P."/>
            <person name="Macleod D."/>
            <person name="Dlutek M."/>
            <person name="Bowman S."/>
            <person name="Zhaxybayeva O."/>
            <person name="Birkeland N.-K."/>
            <person name="Doolittle W.F."/>
        </authorList>
    </citation>
    <scope>NUCLEOTIDE SEQUENCE [LARGE SCALE GENOMIC DNA]</scope>
    <source>
        <strain evidence="10 11">TCF52B</strain>
    </source>
</reference>
<dbReference type="InterPro" id="IPR041546">
    <property type="entry name" value="ClpA/ClpB_AAA_lid"/>
</dbReference>
<evidence type="ECO:0000256" key="6">
    <source>
        <dbReference type="RuleBase" id="RU004432"/>
    </source>
</evidence>
<dbReference type="AlphaFoldDB" id="B7IF77"/>
<dbReference type="InterPro" id="IPR001943">
    <property type="entry name" value="UVR_dom"/>
</dbReference>
<dbReference type="FunFam" id="3.40.50.300:FF:000025">
    <property type="entry name" value="ATP-dependent Clp protease subunit"/>
    <property type="match status" value="1"/>
</dbReference>
<comment type="similarity">
    <text evidence="6">Belongs to the ClpA/ClpB family.</text>
</comment>
<dbReference type="PROSITE" id="PS00871">
    <property type="entry name" value="CLPAB_2"/>
    <property type="match status" value="1"/>
</dbReference>
<evidence type="ECO:0000256" key="5">
    <source>
        <dbReference type="PROSITE-ProRule" id="PRU01251"/>
    </source>
</evidence>
<proteinExistence type="inferred from homology"/>
<dbReference type="Gene3D" id="1.10.8.60">
    <property type="match status" value="2"/>
</dbReference>
<dbReference type="InterPro" id="IPR019489">
    <property type="entry name" value="Clp_ATPase_C"/>
</dbReference>
<evidence type="ECO:0000313" key="10">
    <source>
        <dbReference type="EMBL" id="ACJ74741.1"/>
    </source>
</evidence>
<organism evidence="10 11">
    <name type="scientific">Thermosipho africanus (strain TCF52B)</name>
    <dbReference type="NCBI Taxonomy" id="484019"/>
    <lineage>
        <taxon>Bacteria</taxon>
        <taxon>Thermotogati</taxon>
        <taxon>Thermotogota</taxon>
        <taxon>Thermotogae</taxon>
        <taxon>Thermotogales</taxon>
        <taxon>Fervidobacteriaceae</taxon>
        <taxon>Thermosipho</taxon>
    </lineage>
</organism>
<dbReference type="InterPro" id="IPR001270">
    <property type="entry name" value="ClpA/B"/>
</dbReference>
<dbReference type="eggNOG" id="COG0542">
    <property type="taxonomic scope" value="Bacteria"/>
</dbReference>
<keyword evidence="3 6" id="KW-0067">ATP-binding</keyword>
<dbReference type="Pfam" id="PF07724">
    <property type="entry name" value="AAA_2"/>
    <property type="match status" value="1"/>
</dbReference>
<dbReference type="SMART" id="SM01086">
    <property type="entry name" value="ClpB_D2-small"/>
    <property type="match status" value="1"/>
</dbReference>
<dbReference type="FunFam" id="3.40.50.300:FF:000010">
    <property type="entry name" value="Chaperone clpB 1, putative"/>
    <property type="match status" value="1"/>
</dbReference>
<keyword evidence="1 5" id="KW-0677">Repeat</keyword>
<evidence type="ECO:0000259" key="8">
    <source>
        <dbReference type="PROSITE" id="PS50151"/>
    </source>
</evidence>
<dbReference type="HOGENOM" id="CLU_005070_4_1_0"/>
<dbReference type="CDD" id="cd19499">
    <property type="entry name" value="RecA-like_ClpB_Hsp104-like"/>
    <property type="match status" value="1"/>
</dbReference>
<dbReference type="Gene3D" id="3.40.50.300">
    <property type="entry name" value="P-loop containing nucleotide triphosphate hydrolases"/>
    <property type="match status" value="2"/>
</dbReference>
<gene>
    <name evidence="10" type="ordered locus">THA_238</name>
</gene>
<evidence type="ECO:0000259" key="9">
    <source>
        <dbReference type="PROSITE" id="PS51903"/>
    </source>
</evidence>
<dbReference type="InterPro" id="IPR027417">
    <property type="entry name" value="P-loop_NTPase"/>
</dbReference>
<dbReference type="SMART" id="SM00382">
    <property type="entry name" value="AAA"/>
    <property type="match status" value="2"/>
</dbReference>
<dbReference type="Pfam" id="PF00004">
    <property type="entry name" value="AAA"/>
    <property type="match status" value="1"/>
</dbReference>
<dbReference type="Gene3D" id="1.10.1780.10">
    <property type="entry name" value="Clp, N-terminal domain"/>
    <property type="match status" value="1"/>
</dbReference>
<evidence type="ECO:0000256" key="4">
    <source>
        <dbReference type="ARBA" id="ARBA00023186"/>
    </source>
</evidence>
<dbReference type="OrthoDB" id="9803641at2"/>
<dbReference type="GO" id="GO:0034605">
    <property type="term" value="P:cellular response to heat"/>
    <property type="evidence" value="ECO:0007669"/>
    <property type="project" value="TreeGrafter"/>
</dbReference>
<dbReference type="EMBL" id="CP001185">
    <property type="protein sequence ID" value="ACJ74741.1"/>
    <property type="molecule type" value="Genomic_DNA"/>
</dbReference>
<dbReference type="InterPro" id="IPR028299">
    <property type="entry name" value="ClpA/B_CS2"/>
</dbReference>
<dbReference type="InterPro" id="IPR018368">
    <property type="entry name" value="ClpA/B_CS1"/>
</dbReference>
<feature type="coiled-coil region" evidence="7">
    <location>
        <begin position="426"/>
        <end position="464"/>
    </location>
</feature>